<proteinExistence type="predicted"/>
<dbReference type="EMBL" id="CP027860">
    <property type="protein sequence ID" value="AVP95677.1"/>
    <property type="molecule type" value="Genomic_DNA"/>
</dbReference>
<dbReference type="Proteomes" id="UP000241074">
    <property type="component" value="Chromosome"/>
</dbReference>
<reference evidence="1 2" key="1">
    <citation type="submission" date="2018-03" db="EMBL/GenBank/DDBJ databases">
        <title>Ahniella affigens gen. nov., sp. nov., a gammaproteobacterium isolated from sandy soil near a stream.</title>
        <authorList>
            <person name="Ko Y."/>
            <person name="Kim J.-H."/>
        </authorList>
    </citation>
    <scope>NUCLEOTIDE SEQUENCE [LARGE SCALE GENOMIC DNA]</scope>
    <source>
        <strain evidence="1 2">D13</strain>
    </source>
</reference>
<dbReference type="AlphaFoldDB" id="A0A2P1PLF4"/>
<evidence type="ECO:0000313" key="1">
    <source>
        <dbReference type="EMBL" id="AVP95677.1"/>
    </source>
</evidence>
<accession>A0A2P1PLF4</accession>
<dbReference type="KEGG" id="xba:C7S18_00020"/>
<reference evidence="1 2" key="2">
    <citation type="submission" date="2018-03" db="EMBL/GenBank/DDBJ databases">
        <authorList>
            <person name="Keele B.F."/>
        </authorList>
    </citation>
    <scope>NUCLEOTIDE SEQUENCE [LARGE SCALE GENOMIC DNA]</scope>
    <source>
        <strain evidence="1 2">D13</strain>
    </source>
</reference>
<name>A0A2P1PLF4_9GAMM</name>
<evidence type="ECO:0000313" key="2">
    <source>
        <dbReference type="Proteomes" id="UP000241074"/>
    </source>
</evidence>
<keyword evidence="2" id="KW-1185">Reference proteome</keyword>
<gene>
    <name evidence="1" type="ORF">C7S18_00020</name>
</gene>
<protein>
    <submittedName>
        <fullName evidence="1">Uncharacterized protein</fullName>
    </submittedName>
</protein>
<organism evidence="1 2">
    <name type="scientific">Ahniella affigens</name>
    <dbReference type="NCBI Taxonomy" id="2021234"/>
    <lineage>
        <taxon>Bacteria</taxon>
        <taxon>Pseudomonadati</taxon>
        <taxon>Pseudomonadota</taxon>
        <taxon>Gammaproteobacteria</taxon>
        <taxon>Lysobacterales</taxon>
        <taxon>Rhodanobacteraceae</taxon>
        <taxon>Ahniella</taxon>
    </lineage>
</organism>
<sequence>MASILLLSVIKRKGVGGGTLHVCRHEPRFLPLVLEDQLGPGSLAHATYHLVDALDLSGCDSHYRNDPTGATALAPSMLLKAVLLACSQGAIADTHQLSTAV</sequence>